<gene>
    <name evidence="6" type="ORF">CWE10_13550</name>
</gene>
<reference evidence="6" key="1">
    <citation type="submission" date="2017-11" db="EMBL/GenBank/DDBJ databases">
        <title>Three new genomes from thermophilic consortium.</title>
        <authorList>
            <person name="Quaggio R."/>
            <person name="Amgarten D."/>
            <person name="Setubal J.C."/>
        </authorList>
    </citation>
    <scope>NUCLEOTIDE SEQUENCE</scope>
    <source>
        <strain evidence="6">ZCTH01-B2</strain>
    </source>
</reference>
<dbReference type="InterPro" id="IPR029767">
    <property type="entry name" value="WecB-like"/>
</dbReference>
<evidence type="ECO:0000256" key="2">
    <source>
        <dbReference type="ARBA" id="ARBA00038209"/>
    </source>
</evidence>
<accession>A0A953IBJ2</accession>
<evidence type="ECO:0000256" key="3">
    <source>
        <dbReference type="ARBA" id="ARBA00038858"/>
    </source>
</evidence>
<dbReference type="CDD" id="cd03786">
    <property type="entry name" value="GTB_UDP-GlcNAc_2-Epimerase"/>
    <property type="match status" value="1"/>
</dbReference>
<dbReference type="Pfam" id="PF02350">
    <property type="entry name" value="Epimerase_2"/>
    <property type="match status" value="1"/>
</dbReference>
<dbReference type="EC" id="5.1.3.14" evidence="3"/>
<dbReference type="GO" id="GO:0008761">
    <property type="term" value="F:UDP-N-acetylglucosamine 2-epimerase activity"/>
    <property type="evidence" value="ECO:0007669"/>
    <property type="project" value="UniProtKB-EC"/>
</dbReference>
<feature type="non-terminal residue" evidence="6">
    <location>
        <position position="1"/>
    </location>
</feature>
<dbReference type="SUPFAM" id="SSF53756">
    <property type="entry name" value="UDP-Glycosyltransferase/glycogen phosphorylase"/>
    <property type="match status" value="1"/>
</dbReference>
<comment type="similarity">
    <text evidence="2 4">Belongs to the UDP-N-acetylglucosamine 2-epimerase family.</text>
</comment>
<dbReference type="EMBL" id="PIUK01000151">
    <property type="protein sequence ID" value="MBY6277211.1"/>
    <property type="molecule type" value="Genomic_DNA"/>
</dbReference>
<evidence type="ECO:0000313" key="6">
    <source>
        <dbReference type="EMBL" id="MBY6277211.1"/>
    </source>
</evidence>
<proteinExistence type="inferred from homology"/>
<name>A0A953IBJ2_SYMTR</name>
<dbReference type="RefSeq" id="WP_273380365.1">
    <property type="nucleotide sequence ID" value="NZ_PIUK01000151.1"/>
</dbReference>
<dbReference type="NCBIfam" id="TIGR00236">
    <property type="entry name" value="wecB"/>
    <property type="match status" value="1"/>
</dbReference>
<evidence type="ECO:0000256" key="4">
    <source>
        <dbReference type="RuleBase" id="RU003513"/>
    </source>
</evidence>
<evidence type="ECO:0000259" key="5">
    <source>
        <dbReference type="Pfam" id="PF02350"/>
    </source>
</evidence>
<dbReference type="InterPro" id="IPR003331">
    <property type="entry name" value="UDP_GlcNAc_Epimerase_2_dom"/>
</dbReference>
<protein>
    <recommendedName>
        <fullName evidence="3">UDP-N-acetylglucosamine 2-epimerase (non-hydrolyzing)</fullName>
        <ecNumber evidence="3">5.1.3.14</ecNumber>
    </recommendedName>
</protein>
<evidence type="ECO:0000313" key="7">
    <source>
        <dbReference type="Proteomes" id="UP000732377"/>
    </source>
</evidence>
<dbReference type="PANTHER" id="PTHR43174">
    <property type="entry name" value="UDP-N-ACETYLGLUCOSAMINE 2-EPIMERASE"/>
    <property type="match status" value="1"/>
</dbReference>
<dbReference type="PANTHER" id="PTHR43174:SF2">
    <property type="entry name" value="UDP-N-ACETYLGLUCOSAMINE 2-EPIMERASE"/>
    <property type="match status" value="1"/>
</dbReference>
<organism evidence="6 7">
    <name type="scientific">Symbiobacterium thermophilum</name>
    <dbReference type="NCBI Taxonomy" id="2734"/>
    <lineage>
        <taxon>Bacteria</taxon>
        <taxon>Bacillati</taxon>
        <taxon>Bacillota</taxon>
        <taxon>Clostridia</taxon>
        <taxon>Eubacteriales</taxon>
        <taxon>Symbiobacteriaceae</taxon>
        <taxon>Symbiobacterium</taxon>
    </lineage>
</organism>
<comment type="caution">
    <text evidence="6">The sequence shown here is derived from an EMBL/GenBank/DDBJ whole genome shotgun (WGS) entry which is preliminary data.</text>
</comment>
<dbReference type="Gene3D" id="3.40.50.2000">
    <property type="entry name" value="Glycogen Phosphorylase B"/>
    <property type="match status" value="2"/>
</dbReference>
<dbReference type="Proteomes" id="UP000732377">
    <property type="component" value="Unassembled WGS sequence"/>
</dbReference>
<dbReference type="AlphaFoldDB" id="A0A953IBJ2"/>
<feature type="domain" description="UDP-N-acetylglucosamine 2-epimerase" evidence="5">
    <location>
        <begin position="21"/>
        <end position="364"/>
    </location>
</feature>
<sequence>KVMAIFGSRPEGIKMAPVVQALRRHPDWFETIVVSTGQHREQLDQVFAAFGLAADHDLAIMQPRQTLTDIMVRALSGLDELLARERPDLVLVHGDTSTTAAGALAAFYHKIPLGHVEAGLRTFNKYNPYPEEINRRIAGIIADIQFAPTPRAREHLIAEHIDPGTIFVTGQTGVDAALTVLAQPHTFTVPALRQVDFSRHRVVLMTAHRRENIGEPMRNMFRAVRDLVDRFPDVLLIYAVHLNPAVREIAWPILDGHPRILLLDPLPYPDMIHLAARSYMAMTDSGGIQEETPSMGVPHILMRETTERPEALEAGVILLSGTSYEGVYAAGERLLTDQALYQQMARARNPFGDGQASRRIAEYLGWYFGFTADRPEEFTPGR</sequence>
<evidence type="ECO:0000256" key="1">
    <source>
        <dbReference type="ARBA" id="ARBA00023235"/>
    </source>
</evidence>
<keyword evidence="1 4" id="KW-0413">Isomerase</keyword>